<name>A0A238J4Z9_9RHOB</name>
<proteinExistence type="predicted"/>
<evidence type="ECO:0000256" key="1">
    <source>
        <dbReference type="SAM" id="Phobius"/>
    </source>
</evidence>
<keyword evidence="1" id="KW-0812">Transmembrane</keyword>
<dbReference type="AlphaFoldDB" id="A0A238J4Z9"/>
<dbReference type="EMBL" id="FXXQ01000026">
    <property type="protein sequence ID" value="SMX25736.1"/>
    <property type="molecule type" value="Genomic_DNA"/>
</dbReference>
<feature type="transmembrane region" description="Helical" evidence="1">
    <location>
        <begin position="31"/>
        <end position="57"/>
    </location>
</feature>
<reference evidence="2 3" key="1">
    <citation type="submission" date="2017-05" db="EMBL/GenBank/DDBJ databases">
        <authorList>
            <person name="Song R."/>
            <person name="Chenine A.L."/>
            <person name="Ruprecht R.M."/>
        </authorList>
    </citation>
    <scope>NUCLEOTIDE SEQUENCE [LARGE SCALE GENOMIC DNA]</scope>
    <source>
        <strain evidence="2 3">CECT 8489</strain>
    </source>
</reference>
<accession>A0A238J4Z9</accession>
<keyword evidence="3" id="KW-1185">Reference proteome</keyword>
<evidence type="ECO:0000313" key="2">
    <source>
        <dbReference type="EMBL" id="SMX25736.1"/>
    </source>
</evidence>
<protein>
    <submittedName>
        <fullName evidence="2">Uncharacterized protein</fullName>
    </submittedName>
</protein>
<feature type="transmembrane region" description="Helical" evidence="1">
    <location>
        <begin position="6"/>
        <end position="24"/>
    </location>
</feature>
<evidence type="ECO:0000313" key="3">
    <source>
        <dbReference type="Proteomes" id="UP000201838"/>
    </source>
</evidence>
<gene>
    <name evidence="2" type="ORF">BOA8489_03880</name>
</gene>
<keyword evidence="1" id="KW-0472">Membrane</keyword>
<organism evidence="2 3">
    <name type="scientific">Boseongicola aestuarii</name>
    <dbReference type="NCBI Taxonomy" id="1470561"/>
    <lineage>
        <taxon>Bacteria</taxon>
        <taxon>Pseudomonadati</taxon>
        <taxon>Pseudomonadota</taxon>
        <taxon>Alphaproteobacteria</taxon>
        <taxon>Rhodobacterales</taxon>
        <taxon>Paracoccaceae</taxon>
        <taxon>Boseongicola</taxon>
    </lineage>
</organism>
<keyword evidence="1" id="KW-1133">Transmembrane helix</keyword>
<dbReference type="Proteomes" id="UP000201838">
    <property type="component" value="Unassembled WGS sequence"/>
</dbReference>
<sequence>MVQSLTFLMLVLLPSAIIAGLIIAGIRRKSVFFIGLAAVVSILPLLYFIFFYAIWFLGH</sequence>